<proteinExistence type="predicted"/>
<reference evidence="2" key="1">
    <citation type="submission" date="2019-02" db="EMBL/GenBank/DDBJ databases">
        <title>Draft genome of the type strain Pelomonas aquatica CCUG 52575T.</title>
        <authorList>
            <person name="Gomila M."/>
            <person name="Lalucat J."/>
        </authorList>
    </citation>
    <scope>NUCLEOTIDE SEQUENCE</scope>
    <source>
        <strain evidence="2">CCUG 52575</strain>
    </source>
</reference>
<accession>A0A9X4LIF3</accession>
<evidence type="ECO:0000313" key="3">
    <source>
        <dbReference type="Proteomes" id="UP001152766"/>
    </source>
</evidence>
<organism evidence="2 3">
    <name type="scientific">Pelomonas aquatica</name>
    <dbReference type="NCBI Taxonomy" id="431058"/>
    <lineage>
        <taxon>Bacteria</taxon>
        <taxon>Pseudomonadati</taxon>
        <taxon>Pseudomonadota</taxon>
        <taxon>Betaproteobacteria</taxon>
        <taxon>Burkholderiales</taxon>
        <taxon>Sphaerotilaceae</taxon>
        <taxon>Roseateles</taxon>
    </lineage>
</organism>
<sequence length="175" mass="18867">MKRVTAEFATPSRPGRWHWAALAALALLSMGLTARAVMTHLELRDLQRDIQSLQAQIAVAQQSPASAPTPPYDASAREMLRERDPVWIETLTALEAVGMPGVTVTAINMPAPGSPVTIQLTATDYRTVLEYLAALNGPAVEPGSLRFDLQQARSEGGNQQLSVTVIAARLNAVQR</sequence>
<dbReference type="Proteomes" id="UP001152766">
    <property type="component" value="Unassembled WGS sequence"/>
</dbReference>
<keyword evidence="1" id="KW-0175">Coiled coil</keyword>
<name>A0A9X4LIF3_9BURK</name>
<dbReference type="EMBL" id="SGUG01000027">
    <property type="protein sequence ID" value="MDG0864140.1"/>
    <property type="molecule type" value="Genomic_DNA"/>
</dbReference>
<keyword evidence="3" id="KW-1185">Reference proteome</keyword>
<feature type="coiled-coil region" evidence="1">
    <location>
        <begin position="36"/>
        <end position="63"/>
    </location>
</feature>
<evidence type="ECO:0000313" key="2">
    <source>
        <dbReference type="EMBL" id="MDG0864140.1"/>
    </source>
</evidence>
<protein>
    <submittedName>
        <fullName evidence="2">Uncharacterized protein</fullName>
    </submittedName>
</protein>
<evidence type="ECO:0000256" key="1">
    <source>
        <dbReference type="SAM" id="Coils"/>
    </source>
</evidence>
<dbReference type="AlphaFoldDB" id="A0A9X4LIF3"/>
<comment type="caution">
    <text evidence="2">The sequence shown here is derived from an EMBL/GenBank/DDBJ whole genome shotgun (WGS) entry which is preliminary data.</text>
</comment>
<gene>
    <name evidence="2" type="ORF">EXJ73_16895</name>
</gene>
<dbReference type="RefSeq" id="WP_268154474.1">
    <property type="nucleotide sequence ID" value="NZ_JAPPUW010000037.1"/>
</dbReference>